<evidence type="ECO:0000313" key="3">
    <source>
        <dbReference type="Proteomes" id="UP000324800"/>
    </source>
</evidence>
<feature type="compositionally biased region" description="Basic and acidic residues" evidence="1">
    <location>
        <begin position="67"/>
        <end position="81"/>
    </location>
</feature>
<dbReference type="EMBL" id="SNRW01007168">
    <property type="protein sequence ID" value="KAA6381718.1"/>
    <property type="molecule type" value="Genomic_DNA"/>
</dbReference>
<proteinExistence type="predicted"/>
<sequence length="81" mass="9903">MTNNKKIRWPNESNTEEESFELQTTIEQEEDFDLDKETSFDEDEELQNIVELFCDFIRYLDDDPWDDDVKEKDLKEDMNEE</sequence>
<reference evidence="2 3" key="1">
    <citation type="submission" date="2019-03" db="EMBL/GenBank/DDBJ databases">
        <title>Single cell metagenomics reveals metabolic interactions within the superorganism composed of flagellate Streblomastix strix and complex community of Bacteroidetes bacteria on its surface.</title>
        <authorList>
            <person name="Treitli S.C."/>
            <person name="Kolisko M."/>
            <person name="Husnik F."/>
            <person name="Keeling P."/>
            <person name="Hampl V."/>
        </authorList>
    </citation>
    <scope>NUCLEOTIDE SEQUENCE [LARGE SCALE GENOMIC DNA]</scope>
    <source>
        <strain evidence="2">ST1C</strain>
    </source>
</reference>
<organism evidence="2 3">
    <name type="scientific">Streblomastix strix</name>
    <dbReference type="NCBI Taxonomy" id="222440"/>
    <lineage>
        <taxon>Eukaryota</taxon>
        <taxon>Metamonada</taxon>
        <taxon>Preaxostyla</taxon>
        <taxon>Oxymonadida</taxon>
        <taxon>Streblomastigidae</taxon>
        <taxon>Streblomastix</taxon>
    </lineage>
</organism>
<comment type="caution">
    <text evidence="2">The sequence shown here is derived from an EMBL/GenBank/DDBJ whole genome shotgun (WGS) entry which is preliminary data.</text>
</comment>
<gene>
    <name evidence="2" type="ORF">EZS28_022754</name>
</gene>
<dbReference type="Proteomes" id="UP000324800">
    <property type="component" value="Unassembled WGS sequence"/>
</dbReference>
<accession>A0A5J4VGJ4</accession>
<dbReference type="AlphaFoldDB" id="A0A5J4VGJ4"/>
<name>A0A5J4VGJ4_9EUKA</name>
<evidence type="ECO:0000313" key="2">
    <source>
        <dbReference type="EMBL" id="KAA6381718.1"/>
    </source>
</evidence>
<feature type="region of interest" description="Disordered" evidence="1">
    <location>
        <begin position="62"/>
        <end position="81"/>
    </location>
</feature>
<evidence type="ECO:0000256" key="1">
    <source>
        <dbReference type="SAM" id="MobiDB-lite"/>
    </source>
</evidence>
<feature type="region of interest" description="Disordered" evidence="1">
    <location>
        <begin position="1"/>
        <end position="23"/>
    </location>
</feature>
<protein>
    <submittedName>
        <fullName evidence="2">Uncharacterized protein</fullName>
    </submittedName>
</protein>